<dbReference type="EMBL" id="CVQH01003335">
    <property type="protein sequence ID" value="CRK11967.1"/>
    <property type="molecule type" value="Genomic_DNA"/>
</dbReference>
<evidence type="ECO:0000313" key="12">
    <source>
        <dbReference type="Proteomes" id="UP000044602"/>
    </source>
</evidence>
<dbReference type="InterPro" id="IPR001192">
    <property type="entry name" value="PI-PLC_fam"/>
</dbReference>
<feature type="compositionally biased region" description="Polar residues" evidence="7">
    <location>
        <begin position="186"/>
        <end position="204"/>
    </location>
</feature>
<feature type="compositionally biased region" description="Basic and acidic residues" evidence="7">
    <location>
        <begin position="1006"/>
        <end position="1018"/>
    </location>
</feature>
<dbReference type="SUPFAM" id="SSF50729">
    <property type="entry name" value="PH domain-like"/>
    <property type="match status" value="2"/>
</dbReference>
<dbReference type="Pfam" id="PF00387">
    <property type="entry name" value="PI-PLC-Y"/>
    <property type="match status" value="1"/>
</dbReference>
<dbReference type="SUPFAM" id="SSF51695">
    <property type="entry name" value="PLC-like phosphodiesterases"/>
    <property type="match status" value="2"/>
</dbReference>
<dbReference type="PRINTS" id="PR00390">
    <property type="entry name" value="PHPHLIPASEC"/>
</dbReference>
<protein>
    <recommendedName>
        <fullName evidence="1 6">Phosphoinositide phospholipase C</fullName>
        <ecNumber evidence="1 6">3.1.4.11</ecNumber>
    </recommendedName>
</protein>
<dbReference type="InterPro" id="IPR000909">
    <property type="entry name" value="PLipase_C_PInositol-sp_X_dom"/>
</dbReference>
<dbReference type="Pfam" id="PF16457">
    <property type="entry name" value="PH_12"/>
    <property type="match status" value="2"/>
</dbReference>
<dbReference type="SUPFAM" id="SSF47473">
    <property type="entry name" value="EF-hand"/>
    <property type="match status" value="2"/>
</dbReference>
<evidence type="ECO:0000256" key="6">
    <source>
        <dbReference type="RuleBase" id="RU361133"/>
    </source>
</evidence>
<evidence type="ECO:0000256" key="7">
    <source>
        <dbReference type="SAM" id="MobiDB-lite"/>
    </source>
</evidence>
<keyword evidence="2 6" id="KW-0378">Hydrolase</keyword>
<dbReference type="InterPro" id="IPR001711">
    <property type="entry name" value="PLipase_C_Pinositol-sp_Y"/>
</dbReference>
<dbReference type="CDD" id="cd00275">
    <property type="entry name" value="C2_PLC_like"/>
    <property type="match status" value="1"/>
</dbReference>
<evidence type="ECO:0000259" key="10">
    <source>
        <dbReference type="PROSITE" id="PS50222"/>
    </source>
</evidence>
<dbReference type="GO" id="GO:0051209">
    <property type="term" value="P:release of sequestered calcium ion into cytosol"/>
    <property type="evidence" value="ECO:0007669"/>
    <property type="project" value="TreeGrafter"/>
</dbReference>
<dbReference type="CDD" id="cd16207">
    <property type="entry name" value="EFh_ScPlc1p_like"/>
    <property type="match status" value="1"/>
</dbReference>
<dbReference type="InterPro" id="IPR002048">
    <property type="entry name" value="EF_hand_dom"/>
</dbReference>
<dbReference type="Pfam" id="PF00388">
    <property type="entry name" value="PI-PLC-X"/>
    <property type="match status" value="2"/>
</dbReference>
<dbReference type="Gene3D" id="2.60.40.150">
    <property type="entry name" value="C2 domain"/>
    <property type="match status" value="1"/>
</dbReference>
<dbReference type="InterPro" id="IPR011992">
    <property type="entry name" value="EF-hand-dom_pair"/>
</dbReference>
<keyword evidence="5" id="KW-0807">Transducer</keyword>
<name>A0A0G4KQB4_VERLO</name>
<dbReference type="PANTHER" id="PTHR10336:SF36">
    <property type="entry name" value="1-PHOSPHATIDYLINOSITOL 4,5-BISPHOSPHATE PHOSPHODIESTERASE BETA-4"/>
    <property type="match status" value="1"/>
</dbReference>
<dbReference type="Gene3D" id="3.20.20.190">
    <property type="entry name" value="Phosphatidylinositol (PI) phosphodiesterase"/>
    <property type="match status" value="2"/>
</dbReference>
<proteinExistence type="predicted"/>
<dbReference type="PANTHER" id="PTHR10336">
    <property type="entry name" value="PHOSPHOINOSITIDE-SPECIFIC PHOSPHOLIPASE C FAMILY PROTEIN"/>
    <property type="match status" value="1"/>
</dbReference>
<evidence type="ECO:0000313" key="11">
    <source>
        <dbReference type="EMBL" id="CRK11967.1"/>
    </source>
</evidence>
<dbReference type="SMART" id="SM00148">
    <property type="entry name" value="PLCXc"/>
    <property type="match status" value="2"/>
</dbReference>
<dbReference type="Gene3D" id="1.10.238.10">
    <property type="entry name" value="EF-hand"/>
    <property type="match status" value="1"/>
</dbReference>
<dbReference type="SMART" id="SM00149">
    <property type="entry name" value="PLCYc"/>
    <property type="match status" value="1"/>
</dbReference>
<dbReference type="PROSITE" id="PS50004">
    <property type="entry name" value="C2"/>
    <property type="match status" value="1"/>
</dbReference>
<accession>A0A0G4KQB4</accession>
<feature type="compositionally biased region" description="Low complexity" evidence="7">
    <location>
        <begin position="1075"/>
        <end position="1085"/>
    </location>
</feature>
<dbReference type="GO" id="GO:0005509">
    <property type="term" value="F:calcium ion binding"/>
    <property type="evidence" value="ECO:0007669"/>
    <property type="project" value="InterPro"/>
</dbReference>
<reference evidence="11 12" key="1">
    <citation type="submission" date="2015-05" db="EMBL/GenBank/DDBJ databases">
        <authorList>
            <person name="Wang D.B."/>
            <person name="Wang M."/>
        </authorList>
    </citation>
    <scope>NUCLEOTIDE SEQUENCE [LARGE SCALE GENOMIC DNA]</scope>
    <source>
        <strain evidence="11">VL1</strain>
    </source>
</reference>
<keyword evidence="12" id="KW-1185">Reference proteome</keyword>
<dbReference type="GO" id="GO:0004435">
    <property type="term" value="F:phosphatidylinositol-4,5-bisphosphate phospholipase C activity"/>
    <property type="evidence" value="ECO:0007669"/>
    <property type="project" value="UniProtKB-EC"/>
</dbReference>
<organism evidence="11 12">
    <name type="scientific">Verticillium longisporum</name>
    <name type="common">Verticillium dahliae var. longisporum</name>
    <dbReference type="NCBI Taxonomy" id="100787"/>
    <lineage>
        <taxon>Eukaryota</taxon>
        <taxon>Fungi</taxon>
        <taxon>Dikarya</taxon>
        <taxon>Ascomycota</taxon>
        <taxon>Pezizomycotina</taxon>
        <taxon>Sordariomycetes</taxon>
        <taxon>Hypocreomycetidae</taxon>
        <taxon>Glomerellales</taxon>
        <taxon>Plectosphaerellaceae</taxon>
        <taxon>Verticillium</taxon>
    </lineage>
</organism>
<evidence type="ECO:0000256" key="5">
    <source>
        <dbReference type="ARBA" id="ARBA00023224"/>
    </source>
</evidence>
<dbReference type="SMART" id="SM00239">
    <property type="entry name" value="C2"/>
    <property type="match status" value="1"/>
</dbReference>
<dbReference type="PROSITE" id="PS50222">
    <property type="entry name" value="EF_HAND_2"/>
    <property type="match status" value="2"/>
</dbReference>
<evidence type="ECO:0000256" key="3">
    <source>
        <dbReference type="ARBA" id="ARBA00022963"/>
    </source>
</evidence>
<feature type="region of interest" description="Disordered" evidence="7">
    <location>
        <begin position="1"/>
        <end position="204"/>
    </location>
</feature>
<dbReference type="InterPro" id="IPR011993">
    <property type="entry name" value="PH-like_dom_sf"/>
</dbReference>
<evidence type="ECO:0000256" key="1">
    <source>
        <dbReference type="ARBA" id="ARBA00012368"/>
    </source>
</evidence>
<keyword evidence="4 6" id="KW-0443">Lipid metabolism</keyword>
<feature type="compositionally biased region" description="Low complexity" evidence="7">
    <location>
        <begin position="1040"/>
        <end position="1058"/>
    </location>
</feature>
<evidence type="ECO:0000259" key="9">
    <source>
        <dbReference type="PROSITE" id="PS50008"/>
    </source>
</evidence>
<feature type="domain" description="EF-hand" evidence="10">
    <location>
        <begin position="613"/>
        <end position="648"/>
    </location>
</feature>
<dbReference type="InterPro" id="IPR037755">
    <property type="entry name" value="Plc1_PH"/>
</dbReference>
<dbReference type="Proteomes" id="UP000044602">
    <property type="component" value="Unassembled WGS sequence"/>
</dbReference>
<dbReference type="EC" id="3.1.4.11" evidence="1 6"/>
<dbReference type="Gene3D" id="2.30.29.30">
    <property type="entry name" value="Pleckstrin-homology domain (PH domain)/Phosphotyrosine-binding domain (PTB)"/>
    <property type="match status" value="2"/>
</dbReference>
<dbReference type="CDD" id="cd08598">
    <property type="entry name" value="PI-PLC1c_yeast"/>
    <property type="match status" value="1"/>
</dbReference>
<dbReference type="SUPFAM" id="SSF49562">
    <property type="entry name" value="C2 domain (Calcium/lipid-binding domain, CaLB)"/>
    <property type="match status" value="1"/>
</dbReference>
<comment type="catalytic activity">
    <reaction evidence="6">
        <text>a 1,2-diacyl-sn-glycero-3-phospho-(1D-myo-inositol-4,5-bisphosphate) + H2O = 1D-myo-inositol 1,4,5-trisphosphate + a 1,2-diacyl-sn-glycerol + H(+)</text>
        <dbReference type="Rhea" id="RHEA:33179"/>
        <dbReference type="ChEBI" id="CHEBI:15377"/>
        <dbReference type="ChEBI" id="CHEBI:15378"/>
        <dbReference type="ChEBI" id="CHEBI:17815"/>
        <dbReference type="ChEBI" id="CHEBI:58456"/>
        <dbReference type="ChEBI" id="CHEBI:203600"/>
        <dbReference type="EC" id="3.1.4.11"/>
    </reaction>
</comment>
<feature type="compositionally biased region" description="Low complexity" evidence="7">
    <location>
        <begin position="23"/>
        <end position="44"/>
    </location>
</feature>
<feature type="compositionally biased region" description="Acidic residues" evidence="7">
    <location>
        <begin position="163"/>
        <end position="173"/>
    </location>
</feature>
<dbReference type="InterPro" id="IPR017946">
    <property type="entry name" value="PLC-like_Pdiesterase_TIM-brl"/>
</dbReference>
<dbReference type="CDD" id="cd13360">
    <property type="entry name" value="PH_PLC_fungal"/>
    <property type="match status" value="2"/>
</dbReference>
<feature type="compositionally biased region" description="Polar residues" evidence="7">
    <location>
        <begin position="95"/>
        <end position="110"/>
    </location>
</feature>
<dbReference type="InterPro" id="IPR000008">
    <property type="entry name" value="C2_dom"/>
</dbReference>
<dbReference type="InterPro" id="IPR035892">
    <property type="entry name" value="C2_domain_sf"/>
</dbReference>
<dbReference type="PROSITE" id="PS50008">
    <property type="entry name" value="PIPLC_Y_DOMAIN"/>
    <property type="match status" value="1"/>
</dbReference>
<evidence type="ECO:0000259" key="8">
    <source>
        <dbReference type="PROSITE" id="PS50004"/>
    </source>
</evidence>
<dbReference type="InterPro" id="IPR001849">
    <property type="entry name" value="PH_domain"/>
</dbReference>
<feature type="compositionally biased region" description="Basic and acidic residues" evidence="7">
    <location>
        <begin position="989"/>
        <end position="999"/>
    </location>
</feature>
<gene>
    <name evidence="11" type="ORF">BN1708_002386</name>
</gene>
<dbReference type="GO" id="GO:0016042">
    <property type="term" value="P:lipid catabolic process"/>
    <property type="evidence" value="ECO:0007669"/>
    <property type="project" value="UniProtKB-KW"/>
</dbReference>
<evidence type="ECO:0000256" key="2">
    <source>
        <dbReference type="ARBA" id="ARBA00022801"/>
    </source>
</evidence>
<dbReference type="PROSITE" id="PS50007">
    <property type="entry name" value="PIPLC_X_DOMAIN"/>
    <property type="match status" value="2"/>
</dbReference>
<evidence type="ECO:0000256" key="4">
    <source>
        <dbReference type="ARBA" id="ARBA00023098"/>
    </source>
</evidence>
<feature type="region of interest" description="Disordered" evidence="7">
    <location>
        <begin position="979"/>
        <end position="1100"/>
    </location>
</feature>
<feature type="domain" description="C2" evidence="8">
    <location>
        <begin position="1221"/>
        <end position="1371"/>
    </location>
</feature>
<sequence>MTPQTTESRRSRPAQVQTSNITSSSQQASMPASAVSSSSVASSSRQCSPIMSPEGAIMTSNSSVQVSPEPFRGRELHDQVSQGAFQLPEPVLNRKASQNSLPHSISSTPSGIEPVTSKSGIIRRLSNRATKSFARRRPSSAAPNSRDGSIGPAPPDFPILGTDSDDDSVDEQDELRSQVGFDGTQRDSSSNSTTASVAGSNAPSNTMAGPVIPFQLLKGTWIRKVSKKNRGKRFILLLEPDAAKISWDRARPHKALYIDDIKEIRVGSDIRQYRLDFGVPESEEPRWFSILYAVPDKSKSKMMHLIADDASVFYNWVTTLEAISKHRQDLMSSLMAFNDRAIRDYWRTEMAKQFADKPHSPDDEDLNFQGVQDVCRKLHIHASPSQLRAKFHAADTTKTGRLNYFEFQTFVGYMKRRDDIRQVYLQTARAPEAGLSLNEFYDFLRNLLKGTWIRKVSKKNRGKRFILLLEPDAAKISWDRARPHKALYIDDIKEIRVGSDIRQYRLDFGVPESEEPRWFSILYAVPDKSKSKMMHLIADDASVFYNWVTTLEAISKHRQDLMSSLMAFNDRAIRDYWRTEMAKQFADKPHSPDDEDLNFQGVQDVCRKLHIHASPSQLRAKFHTADTTKTGRLNYFEFQTFVGYMKRRDDIRQVYLQTARAPEAGLSLNEFYDFLRNVQGEDVDADLVGWEALYLKFTRKFKPKDAPSDNFGMSDAAFAAYLTSTYNVPLAKEPKEYTLDRPMNEYLISSSHNTYLLGRQVAGFSSVEGYIAALARGCRCVEVDCWDGADGQPTVNHGRTLTSSISFQETMTTINKYAFVKTRYPLWISLEVHCNPQQQAIMARIIKETFGARLEPKEYTLDRPMNEYLISSSHNTYLLGRQVAGFSSVEGYIAALARGCRCVEVDCWDGADGQPTVNHGRTLTSSIGFQETMTTINKYAFVKTRYPLWISLEVHCNPQQQAIMARIIKETFGARLVTEPLDPTSDKLPSPEELKERVLIKVKKPMSKEEPKLPEPGRRRGNSLTSPYAKPVQLDNNVIPSQSLPQSPLLSPSNSSRRLVGKSRVNTITEGEVQDTMSSSTSDNDSAGERAPSKRNSPNKTVKVLGDLGVYCAGVKFGGFDTADAKEYNHIFSFMESSFEKHSRPKEAKQAMDRHNMRYLMRVYPDRYRYQSTNFDPLVYWRRGVQMAAMNWQTFDLGMQLNQAMFDSGTDRSGYVLKPSELREIQVLPEGWSGKRERKEVTFSIDVISAQQLMRPNGMAASKTVDPFVEIEVFHANDKGNKKEAEPALSAVSDTPLKYRTGVIPENGFNPVFDAKCNFKVTTKYPDLIFVRWSVKLSHNGETYNDKPPVATYTAKLSGLKSGYRTLPLFDHNGEQYLFSTLFCKIKVDPINSVLLDCVDPQVDTSGKLRGLGRTIFNRSNNISPKSSMEKSSYDGSQG</sequence>
<dbReference type="Pfam" id="PF00168">
    <property type="entry name" value="C2"/>
    <property type="match status" value="1"/>
</dbReference>
<dbReference type="GO" id="GO:0048015">
    <property type="term" value="P:phosphatidylinositol-mediated signaling"/>
    <property type="evidence" value="ECO:0007669"/>
    <property type="project" value="TreeGrafter"/>
</dbReference>
<feature type="domain" description="EF-hand" evidence="10">
    <location>
        <begin position="382"/>
        <end position="417"/>
    </location>
</feature>
<feature type="region of interest" description="Disordered" evidence="7">
    <location>
        <begin position="1420"/>
        <end position="1439"/>
    </location>
</feature>
<feature type="domain" description="PI-PLC Y-box" evidence="9">
    <location>
        <begin position="1105"/>
        <end position="1223"/>
    </location>
</feature>
<keyword evidence="3 6" id="KW-0442">Lipid degradation</keyword>
<dbReference type="STRING" id="100787.A0A0G4KQB4"/>